<dbReference type="EMBL" id="CAJGYM010000081">
    <property type="protein sequence ID" value="CAD6196853.1"/>
    <property type="molecule type" value="Genomic_DNA"/>
</dbReference>
<gene>
    <name evidence="2" type="ORF">CAUJ_LOCUS12764</name>
</gene>
<evidence type="ECO:0000313" key="3">
    <source>
        <dbReference type="Proteomes" id="UP000835052"/>
    </source>
</evidence>
<feature type="compositionally biased region" description="Basic and acidic residues" evidence="1">
    <location>
        <begin position="1"/>
        <end position="10"/>
    </location>
</feature>
<organism evidence="2 3">
    <name type="scientific">Caenorhabditis auriculariae</name>
    <dbReference type="NCBI Taxonomy" id="2777116"/>
    <lineage>
        <taxon>Eukaryota</taxon>
        <taxon>Metazoa</taxon>
        <taxon>Ecdysozoa</taxon>
        <taxon>Nematoda</taxon>
        <taxon>Chromadorea</taxon>
        <taxon>Rhabditida</taxon>
        <taxon>Rhabditina</taxon>
        <taxon>Rhabditomorpha</taxon>
        <taxon>Rhabditoidea</taxon>
        <taxon>Rhabditidae</taxon>
        <taxon>Peloderinae</taxon>
        <taxon>Caenorhabditis</taxon>
    </lineage>
</organism>
<dbReference type="AlphaFoldDB" id="A0A8S1HNP9"/>
<dbReference type="Proteomes" id="UP000835052">
    <property type="component" value="Unassembled WGS sequence"/>
</dbReference>
<feature type="compositionally biased region" description="Basic and acidic residues" evidence="1">
    <location>
        <begin position="20"/>
        <end position="32"/>
    </location>
</feature>
<sequence>MKGRRSHENLRPWPVNRHLGPGDEARAEEKVTPAEVVTEIDELMDASKNRQRNNNTRERVNPNELTGTRKYGKFTGDERGYFIS</sequence>
<keyword evidence="3" id="KW-1185">Reference proteome</keyword>
<protein>
    <submittedName>
        <fullName evidence="2">Uncharacterized protein</fullName>
    </submittedName>
</protein>
<accession>A0A8S1HNP9</accession>
<feature type="region of interest" description="Disordered" evidence="1">
    <location>
        <begin position="1"/>
        <end position="84"/>
    </location>
</feature>
<comment type="caution">
    <text evidence="2">The sequence shown here is derived from an EMBL/GenBank/DDBJ whole genome shotgun (WGS) entry which is preliminary data.</text>
</comment>
<name>A0A8S1HNP9_9PELO</name>
<proteinExistence type="predicted"/>
<feature type="compositionally biased region" description="Basic and acidic residues" evidence="1">
    <location>
        <begin position="75"/>
        <end position="84"/>
    </location>
</feature>
<evidence type="ECO:0000256" key="1">
    <source>
        <dbReference type="SAM" id="MobiDB-lite"/>
    </source>
</evidence>
<evidence type="ECO:0000313" key="2">
    <source>
        <dbReference type="EMBL" id="CAD6196853.1"/>
    </source>
</evidence>
<reference evidence="2" key="1">
    <citation type="submission" date="2020-10" db="EMBL/GenBank/DDBJ databases">
        <authorList>
            <person name="Kikuchi T."/>
        </authorList>
    </citation>
    <scope>NUCLEOTIDE SEQUENCE</scope>
    <source>
        <strain evidence="2">NKZ352</strain>
    </source>
</reference>